<accession>A0A413RBJ3</accession>
<dbReference type="EMBL" id="QSFD01000002">
    <property type="protein sequence ID" value="RHA19965.1"/>
    <property type="molecule type" value="Genomic_DNA"/>
</dbReference>
<sequence>MNSDYKSALDKIHLEQNKKEEMKQLFRKNNMRRKINFIKPAVAVAACMALVVGISQLGNNQATTNSQYGFSIRVNAQTLTKGDSSIDDTNGFAGAMCGSEENSQVCYSIEFPVTCKGKNIDKITYNIKDAVFQITNPEGNSIVKEGKKTSKLLNVPGSIAGCDDKNTKEEDYTKSQYTSLTVDYDKQKDAQTYIGIAYDSKYLSKEQKAIIAKLDAFNGTLEDEKAVYEQLYKNVEISCTVTYKDKTKETKKIKITPKIGKISDLDSDGLNSGEKNPKADCKIVYTVYSIK</sequence>
<evidence type="ECO:0000313" key="2">
    <source>
        <dbReference type="EMBL" id="RHA19965.1"/>
    </source>
</evidence>
<proteinExistence type="predicted"/>
<dbReference type="AlphaFoldDB" id="A0A413RBJ3"/>
<dbReference type="RefSeq" id="WP_117969439.1">
    <property type="nucleotide sequence ID" value="NZ_CAUFEU010000025.1"/>
</dbReference>
<evidence type="ECO:0000256" key="1">
    <source>
        <dbReference type="SAM" id="Phobius"/>
    </source>
</evidence>
<keyword evidence="3" id="KW-1185">Reference proteome</keyword>
<feature type="transmembrane region" description="Helical" evidence="1">
    <location>
        <begin position="37"/>
        <end position="58"/>
    </location>
</feature>
<name>A0A413RBJ3_9FIRM</name>
<evidence type="ECO:0008006" key="4">
    <source>
        <dbReference type="Google" id="ProtNLM"/>
    </source>
</evidence>
<comment type="caution">
    <text evidence="2">The sequence shown here is derived from an EMBL/GenBank/DDBJ whole genome shotgun (WGS) entry which is preliminary data.</text>
</comment>
<gene>
    <name evidence="2" type="ORF">DW944_02130</name>
</gene>
<protein>
    <recommendedName>
        <fullName evidence="4">DUF4179 domain-containing protein</fullName>
    </recommendedName>
</protein>
<dbReference type="Proteomes" id="UP000284779">
    <property type="component" value="Unassembled WGS sequence"/>
</dbReference>
<keyword evidence="1" id="KW-0812">Transmembrane</keyword>
<evidence type="ECO:0000313" key="3">
    <source>
        <dbReference type="Proteomes" id="UP000284779"/>
    </source>
</evidence>
<keyword evidence="1" id="KW-0472">Membrane</keyword>
<keyword evidence="1" id="KW-1133">Transmembrane helix</keyword>
<reference evidence="2 3" key="1">
    <citation type="submission" date="2018-08" db="EMBL/GenBank/DDBJ databases">
        <title>A genome reference for cultivated species of the human gut microbiota.</title>
        <authorList>
            <person name="Zou Y."/>
            <person name="Xue W."/>
            <person name="Luo G."/>
        </authorList>
    </citation>
    <scope>NUCLEOTIDE SEQUENCE [LARGE SCALE GENOMIC DNA]</scope>
    <source>
        <strain evidence="2 3">AM44-11BH</strain>
    </source>
</reference>
<organism evidence="2 3">
    <name type="scientific">Eubacterium ventriosum</name>
    <dbReference type="NCBI Taxonomy" id="39496"/>
    <lineage>
        <taxon>Bacteria</taxon>
        <taxon>Bacillati</taxon>
        <taxon>Bacillota</taxon>
        <taxon>Clostridia</taxon>
        <taxon>Eubacteriales</taxon>
        <taxon>Eubacteriaceae</taxon>
        <taxon>Eubacterium</taxon>
    </lineage>
</organism>